<evidence type="ECO:0000256" key="12">
    <source>
        <dbReference type="ARBA" id="ARBA00023033"/>
    </source>
</evidence>
<dbReference type="AlphaFoldDB" id="E2ACX5"/>
<evidence type="ECO:0000313" key="16">
    <source>
        <dbReference type="Proteomes" id="UP000000311"/>
    </source>
</evidence>
<evidence type="ECO:0000256" key="8">
    <source>
        <dbReference type="ARBA" id="ARBA00022824"/>
    </source>
</evidence>
<dbReference type="PROSITE" id="PS00086">
    <property type="entry name" value="CYTOCHROME_P450"/>
    <property type="match status" value="1"/>
</dbReference>
<keyword evidence="16" id="KW-1185">Reference proteome</keyword>
<evidence type="ECO:0000256" key="3">
    <source>
        <dbReference type="ARBA" id="ARBA00004174"/>
    </source>
</evidence>
<evidence type="ECO:0000256" key="13">
    <source>
        <dbReference type="ARBA" id="ARBA00023136"/>
    </source>
</evidence>
<accession>E2ACX5</accession>
<dbReference type="Gene3D" id="1.10.630.10">
    <property type="entry name" value="Cytochrome P450"/>
    <property type="match status" value="1"/>
</dbReference>
<keyword evidence="7 14" id="KW-0479">Metal-binding</keyword>
<dbReference type="GO" id="GO:0020037">
    <property type="term" value="F:heme binding"/>
    <property type="evidence" value="ECO:0007669"/>
    <property type="project" value="InterPro"/>
</dbReference>
<evidence type="ECO:0000256" key="4">
    <source>
        <dbReference type="ARBA" id="ARBA00004406"/>
    </source>
</evidence>
<dbReference type="Proteomes" id="UP000000311">
    <property type="component" value="Unassembled WGS sequence"/>
</dbReference>
<name>E2ACX5_CAMFO</name>
<sequence>EKVYRELWKIYKTETPKSAPIKYEDLQHMDYLDRVIKETMRLFPSIPLIGRYLTKDIKMGENILPKDTHVILSILDLHRNKKYWPNPLVFDPDRFLSEKIETSYKHYMPFGYGLRNCIGKRV</sequence>
<keyword evidence="13" id="KW-0472">Membrane</keyword>
<comment type="subcellular location">
    <subcellularLocation>
        <location evidence="4">Endoplasmic reticulum membrane</location>
        <topology evidence="4">Peripheral membrane protein</topology>
    </subcellularLocation>
    <subcellularLocation>
        <location evidence="3">Microsome membrane</location>
        <topology evidence="3">Peripheral membrane protein</topology>
    </subcellularLocation>
</comment>
<dbReference type="GO" id="GO:0016705">
    <property type="term" value="F:oxidoreductase activity, acting on paired donors, with incorporation or reduction of molecular oxygen"/>
    <property type="evidence" value="ECO:0007669"/>
    <property type="project" value="InterPro"/>
</dbReference>
<evidence type="ECO:0000256" key="1">
    <source>
        <dbReference type="ARBA" id="ARBA00001971"/>
    </source>
</evidence>
<dbReference type="InterPro" id="IPR036396">
    <property type="entry name" value="Cyt_P450_sf"/>
</dbReference>
<evidence type="ECO:0000256" key="9">
    <source>
        <dbReference type="ARBA" id="ARBA00022848"/>
    </source>
</evidence>
<dbReference type="EMBL" id="GL438593">
    <property type="protein sequence ID" value="EFN68714.1"/>
    <property type="molecule type" value="Genomic_DNA"/>
</dbReference>
<dbReference type="GO" id="GO:0005789">
    <property type="term" value="C:endoplasmic reticulum membrane"/>
    <property type="evidence" value="ECO:0007669"/>
    <property type="project" value="UniProtKB-SubCell"/>
</dbReference>
<dbReference type="STRING" id="104421.E2ACX5"/>
<dbReference type="PANTHER" id="PTHR24291">
    <property type="entry name" value="CYTOCHROME P450 FAMILY 4"/>
    <property type="match status" value="1"/>
</dbReference>
<keyword evidence="6 14" id="KW-0349">Heme</keyword>
<dbReference type="PANTHER" id="PTHR24291:SF189">
    <property type="entry name" value="CYTOCHROME P450 4C3-RELATED"/>
    <property type="match status" value="1"/>
</dbReference>
<dbReference type="OMA" id="FTISHGY"/>
<keyword evidence="8" id="KW-0256">Endoplasmic reticulum</keyword>
<dbReference type="InterPro" id="IPR001128">
    <property type="entry name" value="Cyt_P450"/>
</dbReference>
<dbReference type="SUPFAM" id="SSF48264">
    <property type="entry name" value="Cytochrome P450"/>
    <property type="match status" value="1"/>
</dbReference>
<evidence type="ECO:0000256" key="11">
    <source>
        <dbReference type="ARBA" id="ARBA00023004"/>
    </source>
</evidence>
<comment type="similarity">
    <text evidence="5 14">Belongs to the cytochrome P450 family.</text>
</comment>
<dbReference type="OrthoDB" id="7550871at2759"/>
<evidence type="ECO:0000256" key="5">
    <source>
        <dbReference type="ARBA" id="ARBA00010617"/>
    </source>
</evidence>
<evidence type="ECO:0000256" key="6">
    <source>
        <dbReference type="ARBA" id="ARBA00022617"/>
    </source>
</evidence>
<dbReference type="PRINTS" id="PR00385">
    <property type="entry name" value="P450"/>
</dbReference>
<dbReference type="Pfam" id="PF00067">
    <property type="entry name" value="p450"/>
    <property type="match status" value="1"/>
</dbReference>
<protein>
    <submittedName>
        <fullName evidence="15">Cytochrome P450 4C1</fullName>
    </submittedName>
</protein>
<organism evidence="16">
    <name type="scientific">Camponotus floridanus</name>
    <name type="common">Florida carpenter ant</name>
    <dbReference type="NCBI Taxonomy" id="104421"/>
    <lineage>
        <taxon>Eukaryota</taxon>
        <taxon>Metazoa</taxon>
        <taxon>Ecdysozoa</taxon>
        <taxon>Arthropoda</taxon>
        <taxon>Hexapoda</taxon>
        <taxon>Insecta</taxon>
        <taxon>Pterygota</taxon>
        <taxon>Neoptera</taxon>
        <taxon>Endopterygota</taxon>
        <taxon>Hymenoptera</taxon>
        <taxon>Apocrita</taxon>
        <taxon>Aculeata</taxon>
        <taxon>Formicoidea</taxon>
        <taxon>Formicidae</taxon>
        <taxon>Formicinae</taxon>
        <taxon>Camponotus</taxon>
    </lineage>
</organism>
<dbReference type="InterPro" id="IPR050196">
    <property type="entry name" value="Cytochrome_P450_Monoox"/>
</dbReference>
<gene>
    <name evidence="15" type="ORF">EAG_05567</name>
</gene>
<proteinExistence type="inferred from homology"/>
<evidence type="ECO:0000256" key="14">
    <source>
        <dbReference type="RuleBase" id="RU000461"/>
    </source>
</evidence>
<keyword evidence="12 14" id="KW-0503">Monooxygenase</keyword>
<dbReference type="InterPro" id="IPR002397">
    <property type="entry name" value="Cyt_P450_B"/>
</dbReference>
<comment type="cofactor">
    <cofactor evidence="1">
        <name>heme</name>
        <dbReference type="ChEBI" id="CHEBI:30413"/>
    </cofactor>
</comment>
<evidence type="ECO:0000313" key="15">
    <source>
        <dbReference type="EMBL" id="EFN68714.1"/>
    </source>
</evidence>
<dbReference type="PRINTS" id="PR00359">
    <property type="entry name" value="BP450"/>
</dbReference>
<keyword evidence="9" id="KW-0492">Microsome</keyword>
<dbReference type="InterPro" id="IPR017972">
    <property type="entry name" value="Cyt_P450_CS"/>
</dbReference>
<keyword evidence="10 14" id="KW-0560">Oxidoreductase</keyword>
<evidence type="ECO:0000256" key="7">
    <source>
        <dbReference type="ARBA" id="ARBA00022723"/>
    </source>
</evidence>
<keyword evidence="11 14" id="KW-0408">Iron</keyword>
<dbReference type="GO" id="GO:0005506">
    <property type="term" value="F:iron ion binding"/>
    <property type="evidence" value="ECO:0007669"/>
    <property type="project" value="InterPro"/>
</dbReference>
<evidence type="ECO:0000256" key="10">
    <source>
        <dbReference type="ARBA" id="ARBA00023002"/>
    </source>
</evidence>
<comment type="function">
    <text evidence="2">May be involved in the metabolism of insect hormones and in the breakdown of synthetic insecticides.</text>
</comment>
<dbReference type="GO" id="GO:0004497">
    <property type="term" value="F:monooxygenase activity"/>
    <property type="evidence" value="ECO:0007669"/>
    <property type="project" value="UniProtKB-KW"/>
</dbReference>
<feature type="non-terminal residue" evidence="15">
    <location>
        <position position="1"/>
    </location>
</feature>
<evidence type="ECO:0000256" key="2">
    <source>
        <dbReference type="ARBA" id="ARBA00003690"/>
    </source>
</evidence>
<reference evidence="15 16" key="1">
    <citation type="journal article" date="2010" name="Science">
        <title>Genomic comparison of the ants Camponotus floridanus and Harpegnathos saltator.</title>
        <authorList>
            <person name="Bonasio R."/>
            <person name="Zhang G."/>
            <person name="Ye C."/>
            <person name="Mutti N.S."/>
            <person name="Fang X."/>
            <person name="Qin N."/>
            <person name="Donahue G."/>
            <person name="Yang P."/>
            <person name="Li Q."/>
            <person name="Li C."/>
            <person name="Zhang P."/>
            <person name="Huang Z."/>
            <person name="Berger S.L."/>
            <person name="Reinberg D."/>
            <person name="Wang J."/>
            <person name="Liebig J."/>
        </authorList>
    </citation>
    <scope>NUCLEOTIDE SEQUENCE [LARGE SCALE GENOMIC DNA]</scope>
    <source>
        <strain evidence="16">C129</strain>
    </source>
</reference>
<dbReference type="InParanoid" id="E2ACX5"/>